<protein>
    <submittedName>
        <fullName evidence="3">Uncharacterized protein</fullName>
    </submittedName>
</protein>
<feature type="coiled-coil region" evidence="1">
    <location>
        <begin position="151"/>
        <end position="214"/>
    </location>
</feature>
<dbReference type="InterPro" id="IPR014751">
    <property type="entry name" value="XRCC4-like_C"/>
</dbReference>
<feature type="region of interest" description="Disordered" evidence="2">
    <location>
        <begin position="214"/>
        <end position="366"/>
    </location>
</feature>
<dbReference type="Gene3D" id="1.20.5.370">
    <property type="match status" value="1"/>
</dbReference>
<feature type="compositionally biased region" description="Basic and acidic residues" evidence="2">
    <location>
        <begin position="323"/>
        <end position="336"/>
    </location>
</feature>
<evidence type="ECO:0000256" key="1">
    <source>
        <dbReference type="SAM" id="Coils"/>
    </source>
</evidence>
<accession>A0A9P4K5I3</accession>
<dbReference type="OrthoDB" id="8064436at2759"/>
<dbReference type="EMBL" id="ML986653">
    <property type="protein sequence ID" value="KAF2261677.1"/>
    <property type="molecule type" value="Genomic_DNA"/>
</dbReference>
<dbReference type="AlphaFoldDB" id="A0A9P4K5I3"/>
<evidence type="ECO:0000313" key="4">
    <source>
        <dbReference type="Proteomes" id="UP000800093"/>
    </source>
</evidence>
<feature type="compositionally biased region" description="Basic and acidic residues" evidence="2">
    <location>
        <begin position="274"/>
        <end position="286"/>
    </location>
</feature>
<keyword evidence="1" id="KW-0175">Coiled coil</keyword>
<dbReference type="SUPFAM" id="SSF58022">
    <property type="entry name" value="XRCC4, C-terminal oligomerization domain"/>
    <property type="match status" value="1"/>
</dbReference>
<feature type="compositionally biased region" description="Acidic residues" evidence="2">
    <location>
        <begin position="356"/>
        <end position="366"/>
    </location>
</feature>
<evidence type="ECO:0000256" key="2">
    <source>
        <dbReference type="SAM" id="MobiDB-lite"/>
    </source>
</evidence>
<dbReference type="PANTHER" id="PTHR42067:SF1">
    <property type="entry name" value="MITOTIC APPARATUS PROTEIN P62"/>
    <property type="match status" value="1"/>
</dbReference>
<comment type="caution">
    <text evidence="3">The sequence shown here is derived from an EMBL/GenBank/DDBJ whole genome shotgun (WGS) entry which is preliminary data.</text>
</comment>
<reference evidence="4" key="1">
    <citation type="journal article" date="2020" name="Stud. Mycol.">
        <title>101 Dothideomycetes genomes: A test case for predicting lifestyles and emergence of pathogens.</title>
        <authorList>
            <person name="Haridas S."/>
            <person name="Albert R."/>
            <person name="Binder M."/>
            <person name="Bloem J."/>
            <person name="LaButti K."/>
            <person name="Salamov A."/>
            <person name="Andreopoulos B."/>
            <person name="Baker S."/>
            <person name="Barry K."/>
            <person name="Bills G."/>
            <person name="Bluhm B."/>
            <person name="Cannon C."/>
            <person name="Castanera R."/>
            <person name="Culley D."/>
            <person name="Daum C."/>
            <person name="Ezra D."/>
            <person name="Gonzalez J."/>
            <person name="Henrissat B."/>
            <person name="Kuo A."/>
            <person name="Liang C."/>
            <person name="Lipzen A."/>
            <person name="Lutzoni F."/>
            <person name="Magnuson J."/>
            <person name="Mondo S."/>
            <person name="Nolan M."/>
            <person name="Ohm R."/>
            <person name="Pangilinan J."/>
            <person name="Park H.-J."/>
            <person name="Ramirez L."/>
            <person name="Alfaro M."/>
            <person name="Sun H."/>
            <person name="Tritt A."/>
            <person name="Yoshinaga Y."/>
            <person name="Zwiers L.-H."/>
            <person name="Turgeon B."/>
            <person name="Goodwin S."/>
            <person name="Spatafora J."/>
            <person name="Crous P."/>
            <person name="Grigoriev I."/>
        </authorList>
    </citation>
    <scope>NUCLEOTIDE SEQUENCE [LARGE SCALE GENOMIC DNA]</scope>
    <source>
        <strain evidence="4">CBS 304.66</strain>
    </source>
</reference>
<evidence type="ECO:0000313" key="3">
    <source>
        <dbReference type="EMBL" id="KAF2261677.1"/>
    </source>
</evidence>
<gene>
    <name evidence="3" type="ORF">CC78DRAFT_345680</name>
</gene>
<name>A0A9P4K5I3_9PLEO</name>
<organism evidence="3 4">
    <name type="scientific">Lojkania enalia</name>
    <dbReference type="NCBI Taxonomy" id="147567"/>
    <lineage>
        <taxon>Eukaryota</taxon>
        <taxon>Fungi</taxon>
        <taxon>Dikarya</taxon>
        <taxon>Ascomycota</taxon>
        <taxon>Pezizomycotina</taxon>
        <taxon>Dothideomycetes</taxon>
        <taxon>Pleosporomycetidae</taxon>
        <taxon>Pleosporales</taxon>
        <taxon>Pleosporales incertae sedis</taxon>
        <taxon>Lojkania</taxon>
    </lineage>
</organism>
<dbReference type="Proteomes" id="UP000800093">
    <property type="component" value="Unassembled WGS sequence"/>
</dbReference>
<keyword evidence="4" id="KW-1185">Reference proteome</keyword>
<feature type="compositionally biased region" description="Basic residues" evidence="2">
    <location>
        <begin position="231"/>
        <end position="244"/>
    </location>
</feature>
<dbReference type="PANTHER" id="PTHR42067">
    <property type="entry name" value="YALI0C15378P"/>
    <property type="match status" value="1"/>
</dbReference>
<sequence length="366" mass="41118">MVKRHIVPIPATQDGGPVVVVEVIQNGSQPLDVQLVGCEGENPYVATIKQQNVGKLRHNNFKGSDAEWLALLSHFLLQIQPEERHASALERVRTEYSWRNKDLVITFRQDVENIKVTLGDIVLPQDLEYEISPFEWAQISAQAHAQALEEMASLKAELKSKQGIIDKLNAQLEDFIKTKNVTETAMLQQFMELLNEKKRKIRDQQRLLAGAKIEKSTASAVQSTREETRPRKAGPSRASKRKTPVRATVAEQESDSDQMEIDKSKEEEQEELDDNSREATPDRTTDDETEDENEAPARSAPRLRDRSSETDDATATVAQASKDVPKRGEPPRRELPFARPNTRGKPAAKQPSPPTADDDETDDDEL</sequence>
<proteinExistence type="predicted"/>